<evidence type="ECO:0000256" key="1">
    <source>
        <dbReference type="SAM" id="MobiDB-lite"/>
    </source>
</evidence>
<feature type="compositionally biased region" description="Low complexity" evidence="1">
    <location>
        <begin position="85"/>
        <end position="101"/>
    </location>
</feature>
<proteinExistence type="predicted"/>
<dbReference type="RefSeq" id="WP_305995522.1">
    <property type="nucleotide sequence ID" value="NZ_JAVALS010000002.1"/>
</dbReference>
<protein>
    <submittedName>
        <fullName evidence="3">Uncharacterized protein</fullName>
    </submittedName>
</protein>
<evidence type="ECO:0000313" key="3">
    <source>
        <dbReference type="EMBL" id="MDP5226474.1"/>
    </source>
</evidence>
<evidence type="ECO:0000256" key="2">
    <source>
        <dbReference type="SAM" id="Phobius"/>
    </source>
</evidence>
<feature type="region of interest" description="Disordered" evidence="1">
    <location>
        <begin position="1"/>
        <end position="48"/>
    </location>
</feature>
<gene>
    <name evidence="3" type="ORF">Q9R02_04820</name>
</gene>
<comment type="caution">
    <text evidence="3">The sequence shown here is derived from an EMBL/GenBank/DDBJ whole genome shotgun (WGS) entry which is preliminary data.</text>
</comment>
<organism evidence="3 4">
    <name type="scientific">Arthrobacter horti</name>
    <dbReference type="NCBI Taxonomy" id="3068273"/>
    <lineage>
        <taxon>Bacteria</taxon>
        <taxon>Bacillati</taxon>
        <taxon>Actinomycetota</taxon>
        <taxon>Actinomycetes</taxon>
        <taxon>Micrococcales</taxon>
        <taxon>Micrococcaceae</taxon>
        <taxon>Arthrobacter</taxon>
    </lineage>
</organism>
<feature type="transmembrane region" description="Helical" evidence="2">
    <location>
        <begin position="54"/>
        <end position="77"/>
    </location>
</feature>
<dbReference type="Proteomes" id="UP001232725">
    <property type="component" value="Unassembled WGS sequence"/>
</dbReference>
<name>A0ABT9IMU3_9MICC</name>
<reference evidence="3 4" key="1">
    <citation type="submission" date="2023-08" db="EMBL/GenBank/DDBJ databases">
        <title>Arthrobacter horti sp. nov., isolated from forest soil.</title>
        <authorList>
            <person name="Park M."/>
        </authorList>
    </citation>
    <scope>NUCLEOTIDE SEQUENCE [LARGE SCALE GENOMIC DNA]</scope>
    <source>
        <strain evidence="3 4">YJM1</strain>
    </source>
</reference>
<keyword evidence="2" id="KW-0472">Membrane</keyword>
<keyword evidence="2" id="KW-0812">Transmembrane</keyword>
<sequence>MNPNSQPQPPVPPQRPAQPPHAFAVPEEDANTVLRSGLPPQPATPAGGGDRKTLAIVLGSVAAVVALALVAVFVWIIPAFSGGPTAVPAASSAPSPAQDSAGESRPTSSAAPSGSGYADMPAGATPLPEYWRTLTGPDDAPQSGDKTFSRFVTGESSFARLSAWSKDPKLGITTDPETGDEMQKAAAGTDELDGDGLSMAFSFFAESEGHKYGSDPERIKGLIATLQAKLTAMGPEEMGRTLVGHKCASGLTTTKPDTREFLRGLAVVVGFQCQTSRGEAIQGVNLFTVTPWGTPQILGVSGHQSYWDQHPGLMAKLANSYRINKWVLPGG</sequence>
<feature type="compositionally biased region" description="Pro residues" evidence="1">
    <location>
        <begin position="1"/>
        <end position="19"/>
    </location>
</feature>
<dbReference type="EMBL" id="JAVALS010000002">
    <property type="protein sequence ID" value="MDP5226474.1"/>
    <property type="molecule type" value="Genomic_DNA"/>
</dbReference>
<evidence type="ECO:0000313" key="4">
    <source>
        <dbReference type="Proteomes" id="UP001232725"/>
    </source>
</evidence>
<accession>A0ABT9IMU3</accession>
<keyword evidence="2" id="KW-1133">Transmembrane helix</keyword>
<feature type="region of interest" description="Disordered" evidence="1">
    <location>
        <begin position="85"/>
        <end position="148"/>
    </location>
</feature>
<keyword evidence="4" id="KW-1185">Reference proteome</keyword>